<comment type="catalytic activity">
    <reaction evidence="6">
        <text>N(6)-[(R)-S(8)-aminomethyldihydrolipoyl]-L-lysyl-[protein] + (6S)-5,6,7,8-tetrahydrofolate = N(6)-[(R)-dihydrolipoyl]-L-lysyl-[protein] + (6R)-5,10-methylene-5,6,7,8-tetrahydrofolate + NH4(+)</text>
        <dbReference type="Rhea" id="RHEA:16945"/>
        <dbReference type="Rhea" id="RHEA-COMP:10475"/>
        <dbReference type="Rhea" id="RHEA-COMP:10492"/>
        <dbReference type="ChEBI" id="CHEBI:15636"/>
        <dbReference type="ChEBI" id="CHEBI:28938"/>
        <dbReference type="ChEBI" id="CHEBI:57453"/>
        <dbReference type="ChEBI" id="CHEBI:83100"/>
        <dbReference type="ChEBI" id="CHEBI:83143"/>
        <dbReference type="EC" id="2.1.2.10"/>
    </reaction>
</comment>
<dbReference type="SUPFAM" id="SSF101790">
    <property type="entry name" value="Aminomethyltransferase beta-barrel domain"/>
    <property type="match status" value="1"/>
</dbReference>
<keyword evidence="4 9" id="KW-0808">Transferase</keyword>
<dbReference type="SUPFAM" id="SSF103025">
    <property type="entry name" value="Folate-binding domain"/>
    <property type="match status" value="1"/>
</dbReference>
<comment type="similarity">
    <text evidence="1">Belongs to the GcvT family.</text>
</comment>
<dbReference type="InterPro" id="IPR006223">
    <property type="entry name" value="GcvT"/>
</dbReference>
<dbReference type="PIRSF" id="PIRSF006487">
    <property type="entry name" value="GcvT"/>
    <property type="match status" value="1"/>
</dbReference>
<dbReference type="PANTHER" id="PTHR43757">
    <property type="entry name" value="AMINOMETHYLTRANSFERASE"/>
    <property type="match status" value="1"/>
</dbReference>
<dbReference type="PANTHER" id="PTHR43757:SF2">
    <property type="entry name" value="AMINOMETHYLTRANSFERASE, MITOCHONDRIAL"/>
    <property type="match status" value="1"/>
</dbReference>
<evidence type="ECO:0000313" key="9">
    <source>
        <dbReference type="EMBL" id="MFC5140954.1"/>
    </source>
</evidence>
<evidence type="ECO:0000256" key="4">
    <source>
        <dbReference type="ARBA" id="ARBA00022679"/>
    </source>
</evidence>
<dbReference type="EMBL" id="JBHSKG010000013">
    <property type="protein sequence ID" value="MFC5140954.1"/>
    <property type="molecule type" value="Genomic_DNA"/>
</dbReference>
<evidence type="ECO:0000256" key="5">
    <source>
        <dbReference type="ARBA" id="ARBA00031395"/>
    </source>
</evidence>
<gene>
    <name evidence="9" type="primary">gcvT</name>
    <name evidence="9" type="ORF">ACFPK1_22150</name>
</gene>
<evidence type="ECO:0000256" key="3">
    <source>
        <dbReference type="ARBA" id="ARBA00022576"/>
    </source>
</evidence>
<dbReference type="NCBIfam" id="NF001567">
    <property type="entry name" value="PRK00389.1"/>
    <property type="match status" value="1"/>
</dbReference>
<dbReference type="RefSeq" id="WP_378023113.1">
    <property type="nucleotide sequence ID" value="NZ_JBHSKG010000013.1"/>
</dbReference>
<protein>
    <recommendedName>
        <fullName evidence="2">aminomethyltransferase</fullName>
        <ecNumber evidence="2">2.1.2.10</ecNumber>
    </recommendedName>
    <alternativeName>
        <fullName evidence="5">Glycine cleavage system T protein</fullName>
    </alternativeName>
</protein>
<evidence type="ECO:0000256" key="6">
    <source>
        <dbReference type="ARBA" id="ARBA00047665"/>
    </source>
</evidence>
<organism evidence="9 10">
    <name type="scientific">Actinomycetospora rhizophila</name>
    <dbReference type="NCBI Taxonomy" id="1416876"/>
    <lineage>
        <taxon>Bacteria</taxon>
        <taxon>Bacillati</taxon>
        <taxon>Actinomycetota</taxon>
        <taxon>Actinomycetes</taxon>
        <taxon>Pseudonocardiales</taxon>
        <taxon>Pseudonocardiaceae</taxon>
        <taxon>Actinomycetospora</taxon>
    </lineage>
</organism>
<accession>A0ABV9ZNB4</accession>
<evidence type="ECO:0000259" key="8">
    <source>
        <dbReference type="Pfam" id="PF08669"/>
    </source>
</evidence>
<evidence type="ECO:0000259" key="7">
    <source>
        <dbReference type="Pfam" id="PF01571"/>
    </source>
</evidence>
<dbReference type="InterPro" id="IPR013977">
    <property type="entry name" value="GcvT_C"/>
</dbReference>
<evidence type="ECO:0000256" key="2">
    <source>
        <dbReference type="ARBA" id="ARBA00012616"/>
    </source>
</evidence>
<dbReference type="NCBIfam" id="TIGR00528">
    <property type="entry name" value="gcvT"/>
    <property type="match status" value="1"/>
</dbReference>
<feature type="domain" description="GCVT N-terminal" evidence="7">
    <location>
        <begin position="11"/>
        <end position="272"/>
    </location>
</feature>
<dbReference type="Gene3D" id="3.30.1360.120">
    <property type="entry name" value="Probable tRNA modification gtpase trme, domain 1"/>
    <property type="match status" value="1"/>
</dbReference>
<dbReference type="InterPro" id="IPR028896">
    <property type="entry name" value="GcvT/YgfZ/DmdA"/>
</dbReference>
<dbReference type="InterPro" id="IPR006222">
    <property type="entry name" value="GCVT_N"/>
</dbReference>
<reference evidence="10" key="1">
    <citation type="journal article" date="2019" name="Int. J. Syst. Evol. Microbiol.">
        <title>The Global Catalogue of Microorganisms (GCM) 10K type strain sequencing project: providing services to taxonomists for standard genome sequencing and annotation.</title>
        <authorList>
            <consortium name="The Broad Institute Genomics Platform"/>
            <consortium name="The Broad Institute Genome Sequencing Center for Infectious Disease"/>
            <person name="Wu L."/>
            <person name="Ma J."/>
        </authorList>
    </citation>
    <scope>NUCLEOTIDE SEQUENCE [LARGE SCALE GENOMIC DNA]</scope>
    <source>
        <strain evidence="10">XZYJ18</strain>
    </source>
</reference>
<proteinExistence type="inferred from homology"/>
<feature type="domain" description="Aminomethyltransferase C-terminal" evidence="8">
    <location>
        <begin position="291"/>
        <end position="369"/>
    </location>
</feature>
<dbReference type="Pfam" id="PF08669">
    <property type="entry name" value="GCV_T_C"/>
    <property type="match status" value="1"/>
</dbReference>
<dbReference type="EC" id="2.1.2.10" evidence="2"/>
<evidence type="ECO:0000256" key="1">
    <source>
        <dbReference type="ARBA" id="ARBA00008609"/>
    </source>
</evidence>
<dbReference type="InterPro" id="IPR029043">
    <property type="entry name" value="GcvT/YgfZ_C"/>
</dbReference>
<name>A0ABV9ZNB4_9PSEU</name>
<dbReference type="GO" id="GO:0004047">
    <property type="term" value="F:aminomethyltransferase activity"/>
    <property type="evidence" value="ECO:0007669"/>
    <property type="project" value="UniProtKB-EC"/>
</dbReference>
<keyword evidence="10" id="KW-1185">Reference proteome</keyword>
<dbReference type="Pfam" id="PF01571">
    <property type="entry name" value="GCV_T"/>
    <property type="match status" value="1"/>
</dbReference>
<comment type="caution">
    <text evidence="9">The sequence shown here is derived from an EMBL/GenBank/DDBJ whole genome shotgun (WGS) entry which is preliminary data.</text>
</comment>
<dbReference type="Proteomes" id="UP001596175">
    <property type="component" value="Unassembled WGS sequence"/>
</dbReference>
<evidence type="ECO:0000313" key="10">
    <source>
        <dbReference type="Proteomes" id="UP001596175"/>
    </source>
</evidence>
<dbReference type="InterPro" id="IPR027266">
    <property type="entry name" value="TrmE/GcvT-like"/>
</dbReference>
<sequence>MSDTDPRRSPLHDHHVALGASFAPFGGWEMPVQYSRDGRGGTVAEHTATREAVGLFDVSHLGKVRVSGPGAAAFVDRCLTNDLSRIQPGGAQYTLCCADDGGVIDDLILYLVGPDEVFAVPNAANSAGVGRQLAEVAPEEITVADEHEAHVVLAVQGPASPAVLAEVGLLAPDTELDYMAFVDAEWHGRPVRVCRTGYTGERGYELIAPSDGAGELWDALAAVVAEQGGLPAGLGARDTLRTEAGLPLHGQDLGPDITPLQARCGFAVGWKKDAFWGREALVAEREAGPRRRSWGLKATGRGVPRGHMTVRRGDETVGETTSGTFSPTLRTGIALALLDTAAGLDEGDVVAIDVRGRTLECEVVSPPFVASHVR</sequence>
<keyword evidence="3" id="KW-0032">Aminotransferase</keyword>